<accession>A0A1Y1QIV5</accession>
<dbReference type="InterPro" id="IPR007890">
    <property type="entry name" value="CHASE2"/>
</dbReference>
<dbReference type="Pfam" id="PF00211">
    <property type="entry name" value="Guanylate_cyc"/>
    <property type="match status" value="1"/>
</dbReference>
<dbReference type="CDD" id="cd07302">
    <property type="entry name" value="CHD"/>
    <property type="match status" value="1"/>
</dbReference>
<evidence type="ECO:0000259" key="2">
    <source>
        <dbReference type="PROSITE" id="PS50125"/>
    </source>
</evidence>
<dbReference type="InterPro" id="IPR050697">
    <property type="entry name" value="Adenylyl/Guanylyl_Cyclase_3/4"/>
</dbReference>
<name>A0A1Y1QIV5_9GAMM</name>
<organism evidence="3 4">
    <name type="scientific">Thiothrix lacustris</name>
    <dbReference type="NCBI Taxonomy" id="525917"/>
    <lineage>
        <taxon>Bacteria</taxon>
        <taxon>Pseudomonadati</taxon>
        <taxon>Pseudomonadota</taxon>
        <taxon>Gammaproteobacteria</taxon>
        <taxon>Thiotrichales</taxon>
        <taxon>Thiotrichaceae</taxon>
        <taxon>Thiothrix</taxon>
    </lineage>
</organism>
<evidence type="ECO:0000256" key="1">
    <source>
        <dbReference type="SAM" id="Phobius"/>
    </source>
</evidence>
<sequence length="730" mass="81761">MWQKYREHTPEILIGLLFSIVLIVALATPPNPIAHVLERAEMALYDLRLRLGEGFVAEPNTPIVIIDIDELSQKQEGRWPWTRDRVITLIERIGAKEPAVIVLDVLFGLTEPQPVEADPSRQCTADYCPITSRITDEDRQLAATFAKYDVVSGFLFHSGKFVTGALPATAKPQPDDVLNFQEPTGYATNPPLLQQASKAEGFINTYLGDDGMARRLPLFQAYDDFLYPSLALAAAQRFLMEKDWQLHTASMAGKTFYAGISVGNKHIPTDQAGNILIPFNAGKAPFSVISATNIMRNPDNTLDSLEGAIVIVGASAILLGDLKTTPIQTEMPGTFIHAYAINGLLNPDMLLLHEPAWGLTAELLLLGAIALLTLLMYPQCGPRQLLIGGTFFALIITVANVWVWREQQIRLDLLPSLVLIVFLTGLFVIYDLLRENRTRHQLQYLFGQYVPPAHISRILEQPQAITFAGEKREMSVLFADLHEFTSIAERLDTQTLKHLLNSYLNAATEVIFHNSGTIDKYIGDMVMAFWNAPLREPHHARQAVLCAMGLRKMLTDKADEFRQFGITPLQLGIGINTGEMNVGDMGSDHRRAYTVLGDAVNLAARIESLTRFYAVDILVSEHTAAQCQGITFRTIDRVRVKGKRETVLLYQPLGLIAELSPALQRLHELHERAMRCYWCRDWEHASKLFARILIESPDEHIAGMYLQRIAALIPQSLPDSWDGVYEHRRK</sequence>
<dbReference type="PANTHER" id="PTHR43081:SF1">
    <property type="entry name" value="ADENYLATE CYCLASE, TERMINAL-DIFFERENTIATION SPECIFIC"/>
    <property type="match status" value="1"/>
</dbReference>
<gene>
    <name evidence="3" type="ORF">BWK73_30610</name>
</gene>
<feature type="transmembrane region" description="Helical" evidence="1">
    <location>
        <begin position="416"/>
        <end position="433"/>
    </location>
</feature>
<dbReference type="GO" id="GO:0006171">
    <property type="term" value="P:cAMP biosynthetic process"/>
    <property type="evidence" value="ECO:0007669"/>
    <property type="project" value="TreeGrafter"/>
</dbReference>
<protein>
    <recommendedName>
        <fullName evidence="2">Guanylate cyclase domain-containing protein</fullName>
    </recommendedName>
</protein>
<dbReference type="AlphaFoldDB" id="A0A1Y1QIV5"/>
<dbReference type="SMART" id="SM00044">
    <property type="entry name" value="CYCc"/>
    <property type="match status" value="1"/>
</dbReference>
<dbReference type="PROSITE" id="PS50125">
    <property type="entry name" value="GUANYLATE_CYCLASE_2"/>
    <property type="match status" value="1"/>
</dbReference>
<reference evidence="3 4" key="1">
    <citation type="submission" date="2017-01" db="EMBL/GenBank/DDBJ databases">
        <title>Novel large sulfur bacteria in the metagenomes of groundwater-fed chemosynthetic microbial mats in the Lake Huron basin.</title>
        <authorList>
            <person name="Sharrar A.M."/>
            <person name="Flood B.E."/>
            <person name="Bailey J.V."/>
            <person name="Jones D.S."/>
            <person name="Biddanda B."/>
            <person name="Ruberg S.A."/>
            <person name="Marcus D.N."/>
            <person name="Dick G.J."/>
        </authorList>
    </citation>
    <scope>NUCLEOTIDE SEQUENCE [LARGE SCALE GENOMIC DNA]</scope>
    <source>
        <strain evidence="3">A8</strain>
    </source>
</reference>
<keyword evidence="1" id="KW-1133">Transmembrane helix</keyword>
<dbReference type="PANTHER" id="PTHR43081">
    <property type="entry name" value="ADENYLATE CYCLASE, TERMINAL-DIFFERENTIATION SPECIFIC-RELATED"/>
    <property type="match status" value="1"/>
</dbReference>
<dbReference type="Pfam" id="PF05226">
    <property type="entry name" value="CHASE2"/>
    <property type="match status" value="1"/>
</dbReference>
<keyword evidence="1" id="KW-0472">Membrane</keyword>
<evidence type="ECO:0000313" key="3">
    <source>
        <dbReference type="EMBL" id="OQX06540.1"/>
    </source>
</evidence>
<feature type="domain" description="Guanylate cyclase" evidence="2">
    <location>
        <begin position="475"/>
        <end position="607"/>
    </location>
</feature>
<dbReference type="InterPro" id="IPR001054">
    <property type="entry name" value="A/G_cyclase"/>
</dbReference>
<proteinExistence type="predicted"/>
<dbReference type="GO" id="GO:0004016">
    <property type="term" value="F:adenylate cyclase activity"/>
    <property type="evidence" value="ECO:0007669"/>
    <property type="project" value="UniProtKB-ARBA"/>
</dbReference>
<dbReference type="Gene3D" id="3.30.70.1230">
    <property type="entry name" value="Nucleotide cyclase"/>
    <property type="match status" value="1"/>
</dbReference>
<feature type="transmembrane region" description="Helical" evidence="1">
    <location>
        <begin position="356"/>
        <end position="378"/>
    </location>
</feature>
<dbReference type="GO" id="GO:0035556">
    <property type="term" value="P:intracellular signal transduction"/>
    <property type="evidence" value="ECO:0007669"/>
    <property type="project" value="InterPro"/>
</dbReference>
<dbReference type="Proteomes" id="UP000192491">
    <property type="component" value="Unassembled WGS sequence"/>
</dbReference>
<feature type="transmembrane region" description="Helical" evidence="1">
    <location>
        <begin position="385"/>
        <end position="404"/>
    </location>
</feature>
<dbReference type="InterPro" id="IPR029787">
    <property type="entry name" value="Nucleotide_cyclase"/>
</dbReference>
<keyword evidence="1" id="KW-0812">Transmembrane</keyword>
<evidence type="ECO:0000313" key="4">
    <source>
        <dbReference type="Proteomes" id="UP000192491"/>
    </source>
</evidence>
<dbReference type="SUPFAM" id="SSF55073">
    <property type="entry name" value="Nucleotide cyclase"/>
    <property type="match status" value="1"/>
</dbReference>
<dbReference type="EMBL" id="MTEJ01000240">
    <property type="protein sequence ID" value="OQX06540.1"/>
    <property type="molecule type" value="Genomic_DNA"/>
</dbReference>
<dbReference type="SMART" id="SM01080">
    <property type="entry name" value="CHASE2"/>
    <property type="match status" value="1"/>
</dbReference>
<comment type="caution">
    <text evidence="3">The sequence shown here is derived from an EMBL/GenBank/DDBJ whole genome shotgun (WGS) entry which is preliminary data.</text>
</comment>